<organism evidence="1 2">
    <name type="scientific">Aedes aegypti</name>
    <name type="common">Yellowfever mosquito</name>
    <name type="synonym">Culex aegypti</name>
    <dbReference type="NCBI Taxonomy" id="7159"/>
    <lineage>
        <taxon>Eukaryota</taxon>
        <taxon>Metazoa</taxon>
        <taxon>Ecdysozoa</taxon>
        <taxon>Arthropoda</taxon>
        <taxon>Hexapoda</taxon>
        <taxon>Insecta</taxon>
        <taxon>Pterygota</taxon>
        <taxon>Neoptera</taxon>
        <taxon>Endopterygota</taxon>
        <taxon>Diptera</taxon>
        <taxon>Nematocera</taxon>
        <taxon>Culicoidea</taxon>
        <taxon>Culicidae</taxon>
        <taxon>Culicinae</taxon>
        <taxon>Aedini</taxon>
        <taxon>Aedes</taxon>
        <taxon>Stegomyia</taxon>
    </lineage>
</organism>
<accession>Q16NS0</accession>
<dbReference type="PaxDb" id="7159-AAEL011886-PA"/>
<dbReference type="Proteomes" id="UP000682892">
    <property type="component" value="Unassembled WGS sequence"/>
</dbReference>
<evidence type="ECO:0000313" key="2">
    <source>
        <dbReference type="Proteomes" id="UP000682892"/>
    </source>
</evidence>
<dbReference type="AlphaFoldDB" id="Q16NS0"/>
<evidence type="ECO:0000313" key="1">
    <source>
        <dbReference type="EMBL" id="EAT35989.1"/>
    </source>
</evidence>
<reference evidence="1" key="2">
    <citation type="journal article" date="2007" name="Science">
        <title>Genome sequence of Aedes aegypti, a major arbovirus vector.</title>
        <authorList>
            <person name="Nene V."/>
            <person name="Wortman J.R."/>
            <person name="Lawson D."/>
            <person name="Haas B."/>
            <person name="Kodira C."/>
            <person name="Tu Z.J."/>
            <person name="Loftus B."/>
            <person name="Xi Z."/>
            <person name="Megy K."/>
            <person name="Grabherr M."/>
            <person name="Ren Q."/>
            <person name="Zdobnov E.M."/>
            <person name="Lobo N.F."/>
            <person name="Campbell K.S."/>
            <person name="Brown S.E."/>
            <person name="Bonaldo M.F."/>
            <person name="Zhu J."/>
            <person name="Sinkins S.P."/>
            <person name="Hogenkamp D.G."/>
            <person name="Amedeo P."/>
            <person name="Arensburger P."/>
            <person name="Atkinson P.W."/>
            <person name="Bidwell S."/>
            <person name="Biedler J."/>
            <person name="Birney E."/>
            <person name="Bruggner R.V."/>
            <person name="Costas J."/>
            <person name="Coy M.R."/>
            <person name="Crabtree J."/>
            <person name="Crawford M."/>
            <person name="Debruyn B."/>
            <person name="Decaprio D."/>
            <person name="Eiglmeier K."/>
            <person name="Eisenstadt E."/>
            <person name="El-Dorry H."/>
            <person name="Gelbart W.M."/>
            <person name="Gomes S.L."/>
            <person name="Hammond M."/>
            <person name="Hannick L.I."/>
            <person name="Hogan J.R."/>
            <person name="Holmes M.H."/>
            <person name="Jaffe D."/>
            <person name="Johnston J.S."/>
            <person name="Kennedy R.C."/>
            <person name="Koo H."/>
            <person name="Kravitz S."/>
            <person name="Kriventseva E.V."/>
            <person name="Kulp D."/>
            <person name="Labutti K."/>
            <person name="Lee E."/>
            <person name="Li S."/>
            <person name="Lovin D.D."/>
            <person name="Mao C."/>
            <person name="Mauceli E."/>
            <person name="Menck C.F."/>
            <person name="Miller J.R."/>
            <person name="Montgomery P."/>
            <person name="Mori A."/>
            <person name="Nascimento A.L."/>
            <person name="Naveira H.F."/>
            <person name="Nusbaum C."/>
            <person name="O'leary S."/>
            <person name="Orvis J."/>
            <person name="Pertea M."/>
            <person name="Quesneville H."/>
            <person name="Reidenbach K.R."/>
            <person name="Rogers Y.H."/>
            <person name="Roth C.W."/>
            <person name="Schneider J.R."/>
            <person name="Schatz M."/>
            <person name="Shumway M."/>
            <person name="Stanke M."/>
            <person name="Stinson E.O."/>
            <person name="Tubio J.M."/>
            <person name="Vanzee J.P."/>
            <person name="Verjovski-Almeida S."/>
            <person name="Werner D."/>
            <person name="White O."/>
            <person name="Wyder S."/>
            <person name="Zeng Q."/>
            <person name="Zhao Q."/>
            <person name="Zhao Y."/>
            <person name="Hill C.A."/>
            <person name="Raikhel A.S."/>
            <person name="Soares M.B."/>
            <person name="Knudson D.L."/>
            <person name="Lee N.H."/>
            <person name="Galagan J."/>
            <person name="Salzberg S.L."/>
            <person name="Paulsen I.T."/>
            <person name="Dimopoulos G."/>
            <person name="Collins F.H."/>
            <person name="Birren B."/>
            <person name="Fraser-Liggett C.M."/>
            <person name="Severson D.W."/>
        </authorList>
    </citation>
    <scope>NUCLEOTIDE SEQUENCE [LARGE SCALE GENOMIC DNA]</scope>
    <source>
        <strain evidence="1">Liverpool</strain>
    </source>
</reference>
<reference evidence="1" key="3">
    <citation type="submission" date="2012-09" db="EMBL/GenBank/DDBJ databases">
        <authorList>
            <consortium name="VectorBase"/>
        </authorList>
    </citation>
    <scope>NUCLEOTIDE SEQUENCE</scope>
    <source>
        <strain evidence="1">Liverpool</strain>
    </source>
</reference>
<feature type="non-terminal residue" evidence="1">
    <location>
        <position position="1"/>
    </location>
</feature>
<gene>
    <name evidence="1" type="ORF">AaeL_AAEL011886</name>
</gene>
<sequence>RLILEEGRKLKIVLWVGEKIFKTYEDWIWCVLPVWCGSRTFPVWCDSRRFSVWCGCSRFSVWRDRRRIPVWRGRRRIPVWRGRSNSRAVNLCPLVRCRRIQFLCGAEGVFQEDVIRLGFLKIETTFVAVWFS</sequence>
<name>Q16NS0_AEDAE</name>
<protein>
    <submittedName>
        <fullName evidence="1">AAEL011886-PA</fullName>
    </submittedName>
</protein>
<reference evidence="1" key="1">
    <citation type="submission" date="2005-10" db="EMBL/GenBank/DDBJ databases">
        <authorList>
            <person name="Loftus B.J."/>
            <person name="Nene V.M."/>
            <person name="Hannick L.I."/>
            <person name="Bidwell S."/>
            <person name="Haas B."/>
            <person name="Amedeo P."/>
            <person name="Orvis J."/>
            <person name="Wortman J.R."/>
            <person name="White O.R."/>
            <person name="Salzberg S."/>
            <person name="Shumway M."/>
            <person name="Koo H."/>
            <person name="Zhao Y."/>
            <person name="Holmes M."/>
            <person name="Miller J."/>
            <person name="Schatz M."/>
            <person name="Pop M."/>
            <person name="Pai G."/>
            <person name="Utterback T."/>
            <person name="Rogers Y.-H."/>
            <person name="Kravitz S."/>
            <person name="Fraser C.M."/>
        </authorList>
    </citation>
    <scope>NUCLEOTIDE SEQUENCE</scope>
    <source>
        <strain evidence="1">Liverpool</strain>
    </source>
</reference>
<proteinExistence type="predicted"/>
<dbReference type="EMBL" id="CH477811">
    <property type="protein sequence ID" value="EAT35989.1"/>
    <property type="molecule type" value="Genomic_DNA"/>
</dbReference>
<dbReference type="HOGENOM" id="CLU_1922230_0_0_1"/>